<feature type="compositionally biased region" description="Low complexity" evidence="6">
    <location>
        <begin position="19"/>
        <end position="29"/>
    </location>
</feature>
<feature type="domain" description="Cytochrome b561 bacterial/Ni-hydrogenase" evidence="8">
    <location>
        <begin position="272"/>
        <end position="456"/>
    </location>
</feature>
<feature type="transmembrane region" description="Helical" evidence="7">
    <location>
        <begin position="273"/>
        <end position="293"/>
    </location>
</feature>
<dbReference type="PANTHER" id="PTHR30485">
    <property type="entry name" value="NI/FE-HYDROGENASE 1 B-TYPE CYTOCHROME SUBUNIT"/>
    <property type="match status" value="1"/>
</dbReference>
<feature type="transmembrane region" description="Helical" evidence="7">
    <location>
        <begin position="317"/>
        <end position="342"/>
    </location>
</feature>
<keyword evidence="5 7" id="KW-0472">Membrane</keyword>
<dbReference type="EMBL" id="JAWDIS010000001">
    <property type="protein sequence ID" value="MDU0367201.1"/>
    <property type="molecule type" value="Genomic_DNA"/>
</dbReference>
<protein>
    <submittedName>
        <fullName evidence="9">Cytochrome b/b6 domain-containing protein</fullName>
    </submittedName>
</protein>
<dbReference type="Proteomes" id="UP001263371">
    <property type="component" value="Unassembled WGS sequence"/>
</dbReference>
<evidence type="ECO:0000256" key="1">
    <source>
        <dbReference type="ARBA" id="ARBA00004651"/>
    </source>
</evidence>
<evidence type="ECO:0000256" key="2">
    <source>
        <dbReference type="ARBA" id="ARBA00022475"/>
    </source>
</evidence>
<name>A0ABU3T750_9MICO</name>
<dbReference type="InterPro" id="IPR016174">
    <property type="entry name" value="Di-haem_cyt_TM"/>
</dbReference>
<dbReference type="Gene3D" id="1.20.950.20">
    <property type="entry name" value="Transmembrane di-heme cytochromes, Chain C"/>
    <property type="match status" value="1"/>
</dbReference>
<evidence type="ECO:0000256" key="3">
    <source>
        <dbReference type="ARBA" id="ARBA00022692"/>
    </source>
</evidence>
<evidence type="ECO:0000256" key="6">
    <source>
        <dbReference type="SAM" id="MobiDB-lite"/>
    </source>
</evidence>
<keyword evidence="10" id="KW-1185">Reference proteome</keyword>
<dbReference type="PANTHER" id="PTHR30485:SF1">
    <property type="entry name" value="CYTOCHROME YDHU-RELATED"/>
    <property type="match status" value="1"/>
</dbReference>
<dbReference type="Pfam" id="PF01292">
    <property type="entry name" value="Ni_hydr_CYTB"/>
    <property type="match status" value="1"/>
</dbReference>
<gene>
    <name evidence="9" type="ORF">RWH45_08230</name>
</gene>
<comment type="subcellular location">
    <subcellularLocation>
        <location evidence="1">Cell membrane</location>
        <topology evidence="1">Multi-pass membrane protein</topology>
    </subcellularLocation>
</comment>
<feature type="transmembrane region" description="Helical" evidence="7">
    <location>
        <begin position="478"/>
        <end position="497"/>
    </location>
</feature>
<comment type="caution">
    <text evidence="9">The sequence shown here is derived from an EMBL/GenBank/DDBJ whole genome shotgun (WGS) entry which is preliminary data.</text>
</comment>
<reference evidence="9 10" key="1">
    <citation type="submission" date="2023-09" db="EMBL/GenBank/DDBJ databases">
        <title>Microbacterium fusihabitans sp. nov., Microbacterium phycihabitans sp. nov., and Microbacterium cervinum sp. nov., isolated from dried seaweeds of beach.</title>
        <authorList>
            <person name="Lee S.D."/>
        </authorList>
    </citation>
    <scope>NUCLEOTIDE SEQUENCE [LARGE SCALE GENOMIC DNA]</scope>
    <source>
        <strain evidence="9 10">KSW4-17</strain>
    </source>
</reference>
<dbReference type="RefSeq" id="WP_315994387.1">
    <property type="nucleotide sequence ID" value="NZ_JAWDIS010000001.1"/>
</dbReference>
<evidence type="ECO:0000313" key="9">
    <source>
        <dbReference type="EMBL" id="MDU0367201.1"/>
    </source>
</evidence>
<evidence type="ECO:0000313" key="10">
    <source>
        <dbReference type="Proteomes" id="UP001263371"/>
    </source>
</evidence>
<feature type="transmembrane region" description="Helical" evidence="7">
    <location>
        <begin position="387"/>
        <end position="411"/>
    </location>
</feature>
<evidence type="ECO:0000256" key="4">
    <source>
        <dbReference type="ARBA" id="ARBA00022989"/>
    </source>
</evidence>
<keyword evidence="4 7" id="KW-1133">Transmembrane helix</keyword>
<sequence length="515" mass="54055">MRRGLPREPRGGPWPPASASPGTPSTGSARRSGIAAETPSPADPVLASDAVEPSGGTSDSGPAVTPPVTDAATGGVRRGLPRTPGGEPWPPASVAVGTQPTPESGRSDGIGSGASAGPTSRQSSEPGVVSAETAEPGARATPAPLMASAPSAPAAPRPPLTVRRTVWPGAAARRAAAGRDAVPGTAVRAASVPAGGAARPASAWSSPAALRDYSPVQLLGSAAVLGVFALALVGIVVLLARFVLALGPGREFLAAFPGEYPLPASAPVGLPAWLNWSHFLNSFFLLLIIRTGWQVRREKRPSAFWSPRNNRKRRISLALWFHQALDILWIANGVVFVVLLFVTGQWMRIVPTSWEVFPNALSAALQYASLDWPTENGWVNYNSLQQLSYFAVTFVAAPLAIVSGVRLSGVWPKDADKLDRLYPAEWARKVHFPTMLFFVAFIVVHVALVLATGALRNLNHMYAARGSVDPEAFTGDPTGLLIFAASLVVMAAAWIAARPAVLVPIARLFGEVKQR</sequence>
<feature type="compositionally biased region" description="Low complexity" evidence="6">
    <location>
        <begin position="140"/>
        <end position="152"/>
    </location>
</feature>
<feature type="transmembrane region" description="Helical" evidence="7">
    <location>
        <begin position="218"/>
        <end position="244"/>
    </location>
</feature>
<accession>A0ABU3T750</accession>
<feature type="compositionally biased region" description="Basic and acidic residues" evidence="6">
    <location>
        <begin position="1"/>
        <end position="10"/>
    </location>
</feature>
<dbReference type="SUPFAM" id="SSF81342">
    <property type="entry name" value="Transmembrane di-heme cytochromes"/>
    <property type="match status" value="1"/>
</dbReference>
<proteinExistence type="predicted"/>
<evidence type="ECO:0000256" key="7">
    <source>
        <dbReference type="SAM" id="Phobius"/>
    </source>
</evidence>
<dbReference type="InterPro" id="IPR011577">
    <property type="entry name" value="Cyt_b561_bac/Ni-Hgenase"/>
</dbReference>
<keyword evidence="2" id="KW-1003">Cell membrane</keyword>
<feature type="transmembrane region" description="Helical" evidence="7">
    <location>
        <begin position="432"/>
        <end position="458"/>
    </location>
</feature>
<feature type="region of interest" description="Disordered" evidence="6">
    <location>
        <begin position="1"/>
        <end position="161"/>
    </location>
</feature>
<evidence type="ECO:0000256" key="5">
    <source>
        <dbReference type="ARBA" id="ARBA00023136"/>
    </source>
</evidence>
<evidence type="ECO:0000259" key="8">
    <source>
        <dbReference type="Pfam" id="PF01292"/>
    </source>
</evidence>
<keyword evidence="3 7" id="KW-0812">Transmembrane</keyword>
<organism evidence="9 10">
    <name type="scientific">Microbacterium galbum</name>
    <dbReference type="NCBI Taxonomy" id="3075994"/>
    <lineage>
        <taxon>Bacteria</taxon>
        <taxon>Bacillati</taxon>
        <taxon>Actinomycetota</taxon>
        <taxon>Actinomycetes</taxon>
        <taxon>Micrococcales</taxon>
        <taxon>Microbacteriaceae</taxon>
        <taxon>Microbacterium</taxon>
    </lineage>
</organism>
<dbReference type="InterPro" id="IPR051542">
    <property type="entry name" value="Hydrogenase_cytochrome"/>
</dbReference>